<proteinExistence type="predicted"/>
<dbReference type="VEuPathDB" id="TriTrypDB:BSAL_77180"/>
<evidence type="ECO:0000313" key="4">
    <source>
        <dbReference type="EMBL" id="CUG29882.1"/>
    </source>
</evidence>
<feature type="domain" description="DNA2/NAM7 helicase-like C-terminal" evidence="3">
    <location>
        <begin position="1263"/>
        <end position="1460"/>
    </location>
</feature>
<dbReference type="InterPro" id="IPR041679">
    <property type="entry name" value="DNA2/NAM7-like_C"/>
</dbReference>
<evidence type="ECO:0000259" key="2">
    <source>
        <dbReference type="Pfam" id="PF13086"/>
    </source>
</evidence>
<dbReference type="Pfam" id="PF13086">
    <property type="entry name" value="AAA_11"/>
    <property type="match status" value="2"/>
</dbReference>
<feature type="domain" description="DNA2/NAM7 helicase helicase" evidence="2">
    <location>
        <begin position="815"/>
        <end position="1061"/>
    </location>
</feature>
<feature type="compositionally biased region" description="Low complexity" evidence="1">
    <location>
        <begin position="171"/>
        <end position="186"/>
    </location>
</feature>
<evidence type="ECO:0000313" key="5">
    <source>
        <dbReference type="Proteomes" id="UP000051952"/>
    </source>
</evidence>
<dbReference type="GO" id="GO:0004386">
    <property type="term" value="F:helicase activity"/>
    <property type="evidence" value="ECO:0007669"/>
    <property type="project" value="InterPro"/>
</dbReference>
<sequence>MAQHASGVITATQMVSIDWNDASDVIAHSFTVTQLAAVHPKLLQELDHVAAAQKQTWVATLRSDNHDAAKAIVSGWIERGLLSGVRVEALFCRTCRREGHTKSKCPGIPVTNEAEAQQEDEEESNATSSSIGAASNCKQKFLKHMQSLERQRLIAEKLKHDKRSAPQNSSQQPQGNRPGGPPHQRQNPPRDVGASSAFGTDERRRGVVTRLEVDRGVGFLNVQECGEVRFFMDRTDYGLKEPAVGDLVTLKLDLGRDLPAAVEVRPDKVQLTARDINCFLEKCKSSTAPMKLIQTLLMHRHDWPFLVQTIAADAAATARLDAAVNALNALTAMVTFVGNREPVHLLVLKHFLHLMASPVQLVSADQQAVKREGVDETSSLFPALLVATLIEPHSGAVSVKLESGDEDDAREPAHLDSLVELATLVMMYRQLSETPETAIKTLSAPLEAALSRIRESSSSRVAQRKATLAIGKLSGSAAVIQSLRSAVFPTAAELSVPPRLPQSVFHPSNLPVNVTTRYRTSEELIAAQCKLLRADTFEASCRALAASCYEIPGNPRSEEEKKEAEHVRILHNVAFCGRVPTRDRDFSNVNGFIFKGESRPGHKHASLKWNFQTGACVCFTTGQDRTRIEDGEVFWGVVTSADELLASAGMLVVSPCEGSNFSALISNLARNQAAGPSGAQQSLMMEVPLFLAGYQGVVSALMSFVGPAGMPLPMPQLIVDEQAPPPTTQKSPAIGYIPPHARYAFDQLVEDVRKSYRLDPGQDEAMRKLSNQELLAIQGPPGTGKSFIVFFFYIPPHARYAFDQLVEDVRKSYRLDPGQDEAMRKLSNQELLAIQGPPGTGKSFIGARIVEVYIRFKQLIASGDILNTVDIDAMPSSKWEKLAPKMGPVVVITYKNHALDEFLIDLLKSGLWDEERHRIVQTSSGSTKTDVFPRGRRIVRVGGRSKEAQLADNNLNTLLAARTDRQVVNSFRERVYLMNTRLERLAKEIQLLEKGRVPKSYFDKWLTDEQRGSLRYEDRDSWLAGHNYTGKADPVDPLTYLNLLSSTISTSLASAATAAMTNAADALGESRKEQDDDDDDIQLSVFQEMRKESANEREYNNNLRNLYLSAEALALHDAAPVKPAAVPEGLMSLWSLSPATRHEFYAYLIRTSIAAKVKDWVRIMDTLQNTIVLRNHAIEELKLDLLQGADVIGFTTTGCAMNQSLLRSLRPSVLVVEEAAEVLEAQLLACMTDSLKQIVLIGDHYQLKPKVDTFLYEKFNHMNISMFERLAAHARPIRLVEQRRMHPSISALVRPFYDGQPIEDHESVETRRFVDASGQLHESSCIPGLGDTNLFLWEHEHPEEKAPHSLSKINRMELVMCVRLVEHLLAEGVHPRSVTVITPYLGQCRALRNAFRLRTSNQLRDVHVSTVDLFQGDENDIVILSMVRTTVLTEFLRMRNRMIVACSRARYAYIIVGNSKLLEQSPHWAQVLAMLRAKNAISQSIPLMFGGKKVLVKNSEWPGKKTLELLPPIPLEKKPDRRHSKPTSAAGLQRSDATAEDETSAQTAALVEAATADVVDVVADVE</sequence>
<reference evidence="5" key="1">
    <citation type="submission" date="2015-09" db="EMBL/GenBank/DDBJ databases">
        <authorList>
            <consortium name="Pathogen Informatics"/>
        </authorList>
    </citation>
    <scope>NUCLEOTIDE SEQUENCE [LARGE SCALE GENOMIC DNA]</scope>
    <source>
        <strain evidence="5">Lake Konstanz</strain>
    </source>
</reference>
<dbReference type="GO" id="GO:0031048">
    <property type="term" value="P:regulatory ncRNA-mediated heterochromatin formation"/>
    <property type="evidence" value="ECO:0007669"/>
    <property type="project" value="TreeGrafter"/>
</dbReference>
<dbReference type="PANTHER" id="PTHR10887:SF341">
    <property type="entry name" value="NFX1-TYPE ZINC FINGER-CONTAINING PROTEIN 1"/>
    <property type="match status" value="1"/>
</dbReference>
<accession>A0A0S4IZC1</accession>
<organism evidence="4 5">
    <name type="scientific">Bodo saltans</name>
    <name type="common">Flagellated protozoan</name>
    <dbReference type="NCBI Taxonomy" id="75058"/>
    <lineage>
        <taxon>Eukaryota</taxon>
        <taxon>Discoba</taxon>
        <taxon>Euglenozoa</taxon>
        <taxon>Kinetoplastea</taxon>
        <taxon>Metakinetoplastina</taxon>
        <taxon>Eubodonida</taxon>
        <taxon>Bodonidae</taxon>
        <taxon>Bodo</taxon>
    </lineage>
</organism>
<feature type="domain" description="DNA2/NAM7 helicase helicase" evidence="2">
    <location>
        <begin position="1179"/>
        <end position="1251"/>
    </location>
</feature>
<gene>
    <name evidence="4" type="ORF">BSAL_77180</name>
</gene>
<dbReference type="PANTHER" id="PTHR10887">
    <property type="entry name" value="DNA2/NAM7 HELICASE FAMILY"/>
    <property type="match status" value="1"/>
</dbReference>
<feature type="region of interest" description="Disordered" evidence="1">
    <location>
        <begin position="1514"/>
        <end position="1545"/>
    </location>
</feature>
<dbReference type="OMA" id="KSFIGCR"/>
<dbReference type="EMBL" id="CYKH01000740">
    <property type="protein sequence ID" value="CUG29882.1"/>
    <property type="molecule type" value="Genomic_DNA"/>
</dbReference>
<evidence type="ECO:0000259" key="3">
    <source>
        <dbReference type="Pfam" id="PF13087"/>
    </source>
</evidence>
<keyword evidence="5" id="KW-1185">Reference proteome</keyword>
<dbReference type="SUPFAM" id="SSF52540">
    <property type="entry name" value="P-loop containing nucleoside triphosphate hydrolases"/>
    <property type="match status" value="2"/>
</dbReference>
<protein>
    <submittedName>
        <fullName evidence="4">Uncharacterized protein</fullName>
    </submittedName>
</protein>
<dbReference type="CDD" id="cd18808">
    <property type="entry name" value="SF1_C_Upf1"/>
    <property type="match status" value="1"/>
</dbReference>
<dbReference type="InterPro" id="IPR045055">
    <property type="entry name" value="DNA2/NAM7-like"/>
</dbReference>
<dbReference type="Pfam" id="PF13087">
    <property type="entry name" value="AAA_12"/>
    <property type="match status" value="1"/>
</dbReference>
<evidence type="ECO:0000256" key="1">
    <source>
        <dbReference type="SAM" id="MobiDB-lite"/>
    </source>
</evidence>
<feature type="region of interest" description="Disordered" evidence="1">
    <location>
        <begin position="99"/>
        <end position="132"/>
    </location>
</feature>
<dbReference type="Gene3D" id="3.40.50.300">
    <property type="entry name" value="P-loop containing nucleotide triphosphate hydrolases"/>
    <property type="match status" value="3"/>
</dbReference>
<name>A0A0S4IZC1_BODSA</name>
<dbReference type="GO" id="GO:0031380">
    <property type="term" value="C:nuclear RNA-directed RNA polymerase complex"/>
    <property type="evidence" value="ECO:0007669"/>
    <property type="project" value="TreeGrafter"/>
</dbReference>
<dbReference type="Proteomes" id="UP000051952">
    <property type="component" value="Unassembled WGS sequence"/>
</dbReference>
<dbReference type="InterPro" id="IPR027417">
    <property type="entry name" value="P-loop_NTPase"/>
</dbReference>
<dbReference type="OrthoDB" id="2423195at2759"/>
<dbReference type="InterPro" id="IPR041677">
    <property type="entry name" value="DNA2/NAM7_AAA_11"/>
</dbReference>
<feature type="region of interest" description="Disordered" evidence="1">
    <location>
        <begin position="160"/>
        <end position="203"/>
    </location>
</feature>
<dbReference type="InterPro" id="IPR047187">
    <property type="entry name" value="SF1_C_Upf1"/>
</dbReference>